<dbReference type="AlphaFoldDB" id="A0A7V3V045"/>
<gene>
    <name evidence="1" type="ORF">ENX16_04510</name>
</gene>
<evidence type="ECO:0008006" key="2">
    <source>
        <dbReference type="Google" id="ProtNLM"/>
    </source>
</evidence>
<evidence type="ECO:0000313" key="1">
    <source>
        <dbReference type="EMBL" id="HGD13322.1"/>
    </source>
</evidence>
<accession>A0A7V3V045</accession>
<name>A0A7V3V045_UNCW3</name>
<reference evidence="1" key="1">
    <citation type="journal article" date="2020" name="mSystems">
        <title>Genome- and Community-Level Interaction Insights into Carbon Utilization and Element Cycling Functions of Hydrothermarchaeota in Hydrothermal Sediment.</title>
        <authorList>
            <person name="Zhou Z."/>
            <person name="Liu Y."/>
            <person name="Xu W."/>
            <person name="Pan J."/>
            <person name="Luo Z.H."/>
            <person name="Li M."/>
        </authorList>
    </citation>
    <scope>NUCLEOTIDE SEQUENCE [LARGE SCALE GENOMIC DNA]</scope>
    <source>
        <strain evidence="1">SpSt-914</strain>
    </source>
</reference>
<organism evidence="1">
    <name type="scientific">candidate division WOR-3 bacterium</name>
    <dbReference type="NCBI Taxonomy" id="2052148"/>
    <lineage>
        <taxon>Bacteria</taxon>
        <taxon>Bacteria division WOR-3</taxon>
    </lineage>
</organism>
<protein>
    <recommendedName>
        <fullName evidence="2">DUF4878 domain-containing protein</fullName>
    </recommendedName>
</protein>
<proteinExistence type="predicted"/>
<sequence length="171" mass="19098">MVNLLKVFLLFFVVTFITCGGKKQTAQINQPDSIAGYGIVLTEESSPRDVARLLIQALDNDDEQLLTKLVAVKYETRALKTIRRQLGAAGKKLSPEKIAVMTAAGWRGTYLSFTPGRTRITDEIICGDTAYVNIIAINLQGNERPLAIKMVHEDNLWKIPAAAEWLWEHKD</sequence>
<dbReference type="EMBL" id="DTMZ01000102">
    <property type="protein sequence ID" value="HGD13322.1"/>
    <property type="molecule type" value="Genomic_DNA"/>
</dbReference>
<comment type="caution">
    <text evidence="1">The sequence shown here is derived from an EMBL/GenBank/DDBJ whole genome shotgun (WGS) entry which is preliminary data.</text>
</comment>